<organism evidence="1 2">
    <name type="scientific">Streptomyces chryseus</name>
    <dbReference type="NCBI Taxonomy" id="68186"/>
    <lineage>
        <taxon>Bacteria</taxon>
        <taxon>Bacillati</taxon>
        <taxon>Actinomycetota</taxon>
        <taxon>Actinomycetes</taxon>
        <taxon>Kitasatosporales</taxon>
        <taxon>Streptomycetaceae</taxon>
        <taxon>Streptomyces</taxon>
    </lineage>
</organism>
<gene>
    <name evidence="1" type="ORF">GCM10010346_59230</name>
</gene>
<dbReference type="Proteomes" id="UP000599437">
    <property type="component" value="Unassembled WGS sequence"/>
</dbReference>
<dbReference type="EMBL" id="BMVO01000031">
    <property type="protein sequence ID" value="GHB27904.1"/>
    <property type="molecule type" value="Genomic_DNA"/>
</dbReference>
<protein>
    <submittedName>
        <fullName evidence="1">Uncharacterized protein</fullName>
    </submittedName>
</protein>
<keyword evidence="2" id="KW-1185">Reference proteome</keyword>
<comment type="caution">
    <text evidence="1">The sequence shown here is derived from an EMBL/GenBank/DDBJ whole genome shotgun (WGS) entry which is preliminary data.</text>
</comment>
<proteinExistence type="predicted"/>
<evidence type="ECO:0000313" key="2">
    <source>
        <dbReference type="Proteomes" id="UP000599437"/>
    </source>
</evidence>
<reference evidence="2" key="1">
    <citation type="journal article" date="2019" name="Int. J. Syst. Evol. Microbiol.">
        <title>The Global Catalogue of Microorganisms (GCM) 10K type strain sequencing project: providing services to taxonomists for standard genome sequencing and annotation.</title>
        <authorList>
            <consortium name="The Broad Institute Genomics Platform"/>
            <consortium name="The Broad Institute Genome Sequencing Center for Infectious Disease"/>
            <person name="Wu L."/>
            <person name="Ma J."/>
        </authorList>
    </citation>
    <scope>NUCLEOTIDE SEQUENCE [LARGE SCALE GENOMIC DNA]</scope>
    <source>
        <strain evidence="2">JCM 4737</strain>
    </source>
</reference>
<accession>A0ABQ3E6N8</accession>
<name>A0ABQ3E6N8_9ACTN</name>
<evidence type="ECO:0000313" key="1">
    <source>
        <dbReference type="EMBL" id="GHB27904.1"/>
    </source>
</evidence>
<sequence length="73" mass="7530">MDAALAALRDDLELEVLDGVGDVGVVRVDPRLVQGPRQHLAGGTDERPALSVLLVAGPLAEQQHSGDAPEGPV</sequence>